<dbReference type="Proteomes" id="UP000265520">
    <property type="component" value="Unassembled WGS sequence"/>
</dbReference>
<protein>
    <submittedName>
        <fullName evidence="1">Uncharacterized protein</fullName>
    </submittedName>
</protein>
<keyword evidence="2" id="KW-1185">Reference proteome</keyword>
<organism evidence="1 2">
    <name type="scientific">Trifolium medium</name>
    <dbReference type="NCBI Taxonomy" id="97028"/>
    <lineage>
        <taxon>Eukaryota</taxon>
        <taxon>Viridiplantae</taxon>
        <taxon>Streptophyta</taxon>
        <taxon>Embryophyta</taxon>
        <taxon>Tracheophyta</taxon>
        <taxon>Spermatophyta</taxon>
        <taxon>Magnoliopsida</taxon>
        <taxon>eudicotyledons</taxon>
        <taxon>Gunneridae</taxon>
        <taxon>Pentapetalae</taxon>
        <taxon>rosids</taxon>
        <taxon>fabids</taxon>
        <taxon>Fabales</taxon>
        <taxon>Fabaceae</taxon>
        <taxon>Papilionoideae</taxon>
        <taxon>50 kb inversion clade</taxon>
        <taxon>NPAAA clade</taxon>
        <taxon>Hologalegina</taxon>
        <taxon>IRL clade</taxon>
        <taxon>Trifolieae</taxon>
        <taxon>Trifolium</taxon>
    </lineage>
</organism>
<evidence type="ECO:0000313" key="2">
    <source>
        <dbReference type="Proteomes" id="UP000265520"/>
    </source>
</evidence>
<sequence length="43" mass="4587">GGDGHLAGGVGDGEGGGAVLRRPVFLVLAIWERREKEIEIRLM</sequence>
<feature type="non-terminal residue" evidence="1">
    <location>
        <position position="1"/>
    </location>
</feature>
<proteinExistence type="predicted"/>
<evidence type="ECO:0000313" key="1">
    <source>
        <dbReference type="EMBL" id="MCI05866.1"/>
    </source>
</evidence>
<accession>A0A392P3F3</accession>
<dbReference type="AlphaFoldDB" id="A0A392P3F3"/>
<dbReference type="EMBL" id="LXQA010060008">
    <property type="protein sequence ID" value="MCI05866.1"/>
    <property type="molecule type" value="Genomic_DNA"/>
</dbReference>
<name>A0A392P3F3_9FABA</name>
<reference evidence="1 2" key="1">
    <citation type="journal article" date="2018" name="Front. Plant Sci.">
        <title>Red Clover (Trifolium pratense) and Zigzag Clover (T. medium) - A Picture of Genomic Similarities and Differences.</title>
        <authorList>
            <person name="Dluhosova J."/>
            <person name="Istvanek J."/>
            <person name="Nedelnik J."/>
            <person name="Repkova J."/>
        </authorList>
    </citation>
    <scope>NUCLEOTIDE SEQUENCE [LARGE SCALE GENOMIC DNA]</scope>
    <source>
        <strain evidence="2">cv. 10/8</strain>
        <tissue evidence="1">Leaf</tissue>
    </source>
</reference>
<comment type="caution">
    <text evidence="1">The sequence shown here is derived from an EMBL/GenBank/DDBJ whole genome shotgun (WGS) entry which is preliminary data.</text>
</comment>